<feature type="compositionally biased region" description="Polar residues" evidence="1">
    <location>
        <begin position="415"/>
        <end position="424"/>
    </location>
</feature>
<feature type="region of interest" description="Disordered" evidence="1">
    <location>
        <begin position="276"/>
        <end position="566"/>
    </location>
</feature>
<dbReference type="OrthoDB" id="20105at2759"/>
<dbReference type="AlphaFoldDB" id="A0A135T2D7"/>
<accession>A0A135T2D7</accession>
<feature type="compositionally biased region" description="Basic and acidic residues" evidence="1">
    <location>
        <begin position="211"/>
        <end position="235"/>
    </location>
</feature>
<feature type="compositionally biased region" description="Polar residues" evidence="1">
    <location>
        <begin position="338"/>
        <end position="365"/>
    </location>
</feature>
<protein>
    <submittedName>
        <fullName evidence="2">Uncharacterized protein</fullName>
    </submittedName>
</protein>
<name>A0A135T2D7_9PEZI</name>
<dbReference type="EMBL" id="JFBX01000307">
    <property type="protein sequence ID" value="KXH42302.1"/>
    <property type="molecule type" value="Genomic_DNA"/>
</dbReference>
<feature type="compositionally biased region" description="Low complexity" evidence="1">
    <location>
        <begin position="276"/>
        <end position="296"/>
    </location>
</feature>
<feature type="compositionally biased region" description="Low complexity" evidence="1">
    <location>
        <begin position="373"/>
        <end position="397"/>
    </location>
</feature>
<evidence type="ECO:0000313" key="2">
    <source>
        <dbReference type="EMBL" id="KXH42302.1"/>
    </source>
</evidence>
<proteinExistence type="predicted"/>
<comment type="caution">
    <text evidence="2">The sequence shown here is derived from an EMBL/GenBank/DDBJ whole genome shotgun (WGS) entry which is preliminary data.</text>
</comment>
<reference evidence="2 3" key="1">
    <citation type="submission" date="2014-02" db="EMBL/GenBank/DDBJ databases">
        <title>The genome sequence of Colletotrichum simmondsii CBS122122.</title>
        <authorList>
            <person name="Baroncelli R."/>
            <person name="Thon M.R."/>
        </authorList>
    </citation>
    <scope>NUCLEOTIDE SEQUENCE [LARGE SCALE GENOMIC DNA]</scope>
    <source>
        <strain evidence="2 3">CBS122122</strain>
    </source>
</reference>
<feature type="compositionally biased region" description="Low complexity" evidence="1">
    <location>
        <begin position="512"/>
        <end position="538"/>
    </location>
</feature>
<feature type="region of interest" description="Disordered" evidence="1">
    <location>
        <begin position="95"/>
        <end position="235"/>
    </location>
</feature>
<gene>
    <name evidence="2" type="ORF">CSIM01_10249</name>
</gene>
<keyword evidence="3" id="KW-1185">Reference proteome</keyword>
<organism evidence="2 3">
    <name type="scientific">Colletotrichum simmondsii</name>
    <dbReference type="NCBI Taxonomy" id="703756"/>
    <lineage>
        <taxon>Eukaryota</taxon>
        <taxon>Fungi</taxon>
        <taxon>Dikarya</taxon>
        <taxon>Ascomycota</taxon>
        <taxon>Pezizomycotina</taxon>
        <taxon>Sordariomycetes</taxon>
        <taxon>Hypocreomycetidae</taxon>
        <taxon>Glomerellales</taxon>
        <taxon>Glomerellaceae</taxon>
        <taxon>Colletotrichum</taxon>
        <taxon>Colletotrichum acutatum species complex</taxon>
    </lineage>
</organism>
<dbReference type="Proteomes" id="UP000070328">
    <property type="component" value="Unassembled WGS sequence"/>
</dbReference>
<sequence length="566" mass="60158">MDEEPSRAMSQLGTELPLILSLGPGARVWVWVWVSGSLGLRVPLVLWERKMRYGVPQTTTYVYVPTLRVEAAGVAACAGAGAGAGAVKQPTHYGYKSVHDLPTPPSTSRPSPPLAYQDHPSHKLLPSIPRSHSPAGQPMSAHHRGLPPPAAMTLPPQPPHASSAPPPPPPPAPQSIGQAQSSHGHLMGQLPGPPPQWQGAEDSMRSWLAAKTEEERRRQEEEKTRQETLRLEQRRIEADMLRTSLSGGIPPPIVPLVFAGMGGGVPPAALEWAQQFLAQQGQPQHPQLLPSQGPLSPEHRRDSQSQPYGQYAGVPSTPSSAPGPHGFPAYPGSPQRGRATTLSSTGSVSRPLGSSNLPSLNTNVPHSGPPGPSALQSHQHAAAQSAQSQQEAQPSPSIYFHHWHPPTSQAGGGSTQPATPSGESPRNKRKATGPQPAPPPPSQHQRLRSPPFHGGSTLENPPPGRRRGHTRQRSDLSSYRPTGRGRGESFGTPRGMSPQVASFSTAPEYGRASSVSAQQQQQAPRSVGGHSVSSLLSEEPSHAAQYGPTPTEAYQGQGEERRRSPL</sequence>
<evidence type="ECO:0000256" key="1">
    <source>
        <dbReference type="SAM" id="MobiDB-lite"/>
    </source>
</evidence>
<evidence type="ECO:0000313" key="3">
    <source>
        <dbReference type="Proteomes" id="UP000070328"/>
    </source>
</evidence>
<feature type="compositionally biased region" description="Pro residues" evidence="1">
    <location>
        <begin position="146"/>
        <end position="173"/>
    </location>
</feature>
<feature type="compositionally biased region" description="Pro residues" evidence="1">
    <location>
        <begin position="102"/>
        <end position="113"/>
    </location>
</feature>